<dbReference type="EMBL" id="GFPF01004255">
    <property type="protein sequence ID" value="MAA15401.1"/>
    <property type="molecule type" value="Transcribed_RNA"/>
</dbReference>
<protein>
    <submittedName>
        <fullName evidence="2">Lipocalin</fullName>
    </submittedName>
</protein>
<dbReference type="InterPro" id="IPR002970">
    <property type="entry name" value="Tick_his-bd"/>
</dbReference>
<keyword evidence="1" id="KW-0732">Signal</keyword>
<dbReference type="InterPro" id="IPR012674">
    <property type="entry name" value="Calycin"/>
</dbReference>
<name>A0A224YLH4_9ACAR</name>
<dbReference type="GO" id="GO:0030682">
    <property type="term" value="P:symbiont-mediated perturbation of host defenses"/>
    <property type="evidence" value="ECO:0007669"/>
    <property type="project" value="InterPro"/>
</dbReference>
<dbReference type="Gene3D" id="2.40.128.20">
    <property type="match status" value="1"/>
</dbReference>
<evidence type="ECO:0000256" key="1">
    <source>
        <dbReference type="SAM" id="SignalP"/>
    </source>
</evidence>
<feature type="signal peptide" evidence="1">
    <location>
        <begin position="1"/>
        <end position="18"/>
    </location>
</feature>
<dbReference type="AlphaFoldDB" id="A0A224YLH4"/>
<dbReference type="SUPFAM" id="SSF50814">
    <property type="entry name" value="Lipocalins"/>
    <property type="match status" value="1"/>
</dbReference>
<accession>A0A224YLH4</accession>
<proteinExistence type="predicted"/>
<dbReference type="Pfam" id="PF02098">
    <property type="entry name" value="His_binding"/>
    <property type="match status" value="1"/>
</dbReference>
<dbReference type="GO" id="GO:0043176">
    <property type="term" value="F:amine binding"/>
    <property type="evidence" value="ECO:0007669"/>
    <property type="project" value="InterPro"/>
</dbReference>
<evidence type="ECO:0000313" key="2">
    <source>
        <dbReference type="EMBL" id="MAA15401.1"/>
    </source>
</evidence>
<feature type="chain" id="PRO_5012533435" evidence="1">
    <location>
        <begin position="19"/>
        <end position="209"/>
    </location>
</feature>
<reference evidence="2" key="1">
    <citation type="journal article" date="2017" name="Parasit. Vectors">
        <title>Sialotranscriptomics of Rhipicephalus zambeziensis reveals intricate expression profiles of secretory proteins and suggests tight temporal transcriptional regulation during blood-feeding.</title>
        <authorList>
            <person name="de Castro M.H."/>
            <person name="de Klerk D."/>
            <person name="Pienaar R."/>
            <person name="Rees D.J.G."/>
            <person name="Mans B.J."/>
        </authorList>
    </citation>
    <scope>NUCLEOTIDE SEQUENCE</scope>
    <source>
        <tissue evidence="2">Salivary glands</tissue>
    </source>
</reference>
<sequence length="209" mass="22989">MLSVGFLIFGAGVLCVIAEGASSDGSSCPTKNPDGWNFLQPNTQYDMLKRTFKTGGSDDTKCLSSTINQMDQTTRTVQATIKYKNGYGGKWTTIEQVYKLSPDTTGNYNVMNTTDESKPPKASYHFGYTGGFCAVVYVNSIGSVAANSENVPEARTASQESSQRDCVLWVKDASKDQTDPCCEEFFDTQCKKDRYVIYDKDQCVDKAIP</sequence>
<organism evidence="2">
    <name type="scientific">Rhipicephalus zambeziensis</name>
    <dbReference type="NCBI Taxonomy" id="60191"/>
    <lineage>
        <taxon>Eukaryota</taxon>
        <taxon>Metazoa</taxon>
        <taxon>Ecdysozoa</taxon>
        <taxon>Arthropoda</taxon>
        <taxon>Chelicerata</taxon>
        <taxon>Arachnida</taxon>
        <taxon>Acari</taxon>
        <taxon>Parasitiformes</taxon>
        <taxon>Ixodida</taxon>
        <taxon>Ixodoidea</taxon>
        <taxon>Ixodidae</taxon>
        <taxon>Rhipicephalinae</taxon>
        <taxon>Rhipicephalus</taxon>
        <taxon>Rhipicephalus</taxon>
    </lineage>
</organism>